<evidence type="ECO:0000313" key="1">
    <source>
        <dbReference type="EMBL" id="CAL1266850.1"/>
    </source>
</evidence>
<accession>A0AAV1Z5J3</accession>
<organism evidence="1 2">
    <name type="scientific">Larinioides sclopetarius</name>
    <dbReference type="NCBI Taxonomy" id="280406"/>
    <lineage>
        <taxon>Eukaryota</taxon>
        <taxon>Metazoa</taxon>
        <taxon>Ecdysozoa</taxon>
        <taxon>Arthropoda</taxon>
        <taxon>Chelicerata</taxon>
        <taxon>Arachnida</taxon>
        <taxon>Araneae</taxon>
        <taxon>Araneomorphae</taxon>
        <taxon>Entelegynae</taxon>
        <taxon>Araneoidea</taxon>
        <taxon>Araneidae</taxon>
        <taxon>Larinioides</taxon>
    </lineage>
</organism>
<dbReference type="Proteomes" id="UP001497382">
    <property type="component" value="Unassembled WGS sequence"/>
</dbReference>
<comment type="caution">
    <text evidence="1">The sequence shown here is derived from an EMBL/GenBank/DDBJ whole genome shotgun (WGS) entry which is preliminary data.</text>
</comment>
<sequence length="146" mass="16603">MQKINAEIKRAYAQINRNRWNELCSHLDHRAPNGKLWNLVKNIGKGQPQVEKCNTVQDVDGRIPNSNSEAANILGVHYQKISTLGFSGDDSSVKRRASNIVHGCRNMKMAFIRKNSNMSLKVVGSFNPIQITWSLPEVKISPYWRQ</sequence>
<dbReference type="EMBL" id="CAXIEN010000025">
    <property type="protein sequence ID" value="CAL1266850.1"/>
    <property type="molecule type" value="Genomic_DNA"/>
</dbReference>
<proteinExistence type="predicted"/>
<protein>
    <submittedName>
        <fullName evidence="1">Uncharacterized protein</fullName>
    </submittedName>
</protein>
<reference evidence="1 2" key="1">
    <citation type="submission" date="2024-04" db="EMBL/GenBank/DDBJ databases">
        <authorList>
            <person name="Rising A."/>
            <person name="Reimegard J."/>
            <person name="Sonavane S."/>
            <person name="Akerstrom W."/>
            <person name="Nylinder S."/>
            <person name="Hedman E."/>
            <person name="Kallberg Y."/>
        </authorList>
    </citation>
    <scope>NUCLEOTIDE SEQUENCE [LARGE SCALE GENOMIC DNA]</scope>
</reference>
<name>A0AAV1Z5J3_9ARAC</name>
<gene>
    <name evidence="1" type="ORF">LARSCL_LOCUS3318</name>
</gene>
<keyword evidence="2" id="KW-1185">Reference proteome</keyword>
<evidence type="ECO:0000313" key="2">
    <source>
        <dbReference type="Proteomes" id="UP001497382"/>
    </source>
</evidence>
<dbReference type="AlphaFoldDB" id="A0AAV1Z5J3"/>